<keyword evidence="8" id="KW-0539">Nucleus</keyword>
<evidence type="ECO:0000256" key="2">
    <source>
        <dbReference type="ARBA" id="ARBA00022723"/>
    </source>
</evidence>
<gene>
    <name evidence="11" type="ORF">chiPu_0029627</name>
</gene>
<keyword evidence="6" id="KW-0238">DNA-binding</keyword>
<dbReference type="OrthoDB" id="6417226at2759"/>
<keyword evidence="7" id="KW-0371">Homeobox</keyword>
<dbReference type="InterPro" id="IPR051968">
    <property type="entry name" value="ZnFinger_Homeobox_TR"/>
</dbReference>
<evidence type="ECO:0000256" key="1">
    <source>
        <dbReference type="ARBA" id="ARBA00004123"/>
    </source>
</evidence>
<evidence type="ECO:0000256" key="5">
    <source>
        <dbReference type="ARBA" id="ARBA00022833"/>
    </source>
</evidence>
<evidence type="ECO:0000256" key="3">
    <source>
        <dbReference type="ARBA" id="ARBA00022737"/>
    </source>
</evidence>
<protein>
    <recommendedName>
        <fullName evidence="10">C2H2-type domain-containing protein</fullName>
    </recommendedName>
</protein>
<dbReference type="InterPro" id="IPR013087">
    <property type="entry name" value="Znf_C2H2_type"/>
</dbReference>
<name>A0A401TSI7_CHIPU</name>
<feature type="region of interest" description="Disordered" evidence="9">
    <location>
        <begin position="181"/>
        <end position="229"/>
    </location>
</feature>
<evidence type="ECO:0000313" key="11">
    <source>
        <dbReference type="EMBL" id="GCC45631.1"/>
    </source>
</evidence>
<dbReference type="Proteomes" id="UP000287033">
    <property type="component" value="Unassembled WGS sequence"/>
</dbReference>
<dbReference type="SUPFAM" id="SSF57667">
    <property type="entry name" value="beta-beta-alpha zinc fingers"/>
    <property type="match status" value="1"/>
</dbReference>
<organism evidence="11 12">
    <name type="scientific">Chiloscyllium punctatum</name>
    <name type="common">Brownbanded bambooshark</name>
    <name type="synonym">Hemiscyllium punctatum</name>
    <dbReference type="NCBI Taxonomy" id="137246"/>
    <lineage>
        <taxon>Eukaryota</taxon>
        <taxon>Metazoa</taxon>
        <taxon>Chordata</taxon>
        <taxon>Craniata</taxon>
        <taxon>Vertebrata</taxon>
        <taxon>Chondrichthyes</taxon>
        <taxon>Elasmobranchii</taxon>
        <taxon>Galeomorphii</taxon>
        <taxon>Galeoidea</taxon>
        <taxon>Orectolobiformes</taxon>
        <taxon>Hemiscylliidae</taxon>
        <taxon>Chiloscyllium</taxon>
    </lineage>
</organism>
<dbReference type="FunFam" id="3.30.160.60:FF:000081">
    <property type="entry name" value="Zinc finger homeobox protein 4"/>
    <property type="match status" value="1"/>
</dbReference>
<comment type="caution">
    <text evidence="11">The sequence shown here is derived from an EMBL/GenBank/DDBJ whole genome shotgun (WGS) entry which is preliminary data.</text>
</comment>
<feature type="domain" description="C2H2-type" evidence="10">
    <location>
        <begin position="78"/>
        <end position="99"/>
    </location>
</feature>
<sequence>MDSQTSIAPTALPEPGGNTPSPQTWSLPPGGEPTHPSRGGAAPRAHQRPDAAEEEPNRVVCPLTLPAPSPNGGKTLKCPQCNWHYKYPRTLDAHVREKHPGVGGAACAHCREGRPHPRLARGQNYTCGYRPFSCRVCDYATTTKGNLGIHMRSDKHLANVGGHRGGTASAPGTAHCWHCPAGRHQAGQTQGHRRGRAGVTGQREAERGHRGDGGRREDNTPTGGESRTT</sequence>
<feature type="non-terminal residue" evidence="11">
    <location>
        <position position="229"/>
    </location>
</feature>
<dbReference type="GO" id="GO:0000978">
    <property type="term" value="F:RNA polymerase II cis-regulatory region sequence-specific DNA binding"/>
    <property type="evidence" value="ECO:0007669"/>
    <property type="project" value="TreeGrafter"/>
</dbReference>
<dbReference type="SMART" id="SM00355">
    <property type="entry name" value="ZnF_C2H2"/>
    <property type="match status" value="2"/>
</dbReference>
<dbReference type="Gene3D" id="3.30.160.60">
    <property type="entry name" value="Classic Zinc Finger"/>
    <property type="match status" value="1"/>
</dbReference>
<dbReference type="PANTHER" id="PTHR45891:SF2">
    <property type="entry name" value="ZINC FINGER HOMEOBOX PROTEIN 4"/>
    <property type="match status" value="1"/>
</dbReference>
<dbReference type="PANTHER" id="PTHR45891">
    <property type="entry name" value="ZINC FINGER HOMEOBOX PROTEIN"/>
    <property type="match status" value="1"/>
</dbReference>
<evidence type="ECO:0000256" key="7">
    <source>
        <dbReference type="ARBA" id="ARBA00023155"/>
    </source>
</evidence>
<keyword evidence="12" id="KW-1185">Reference proteome</keyword>
<evidence type="ECO:0000256" key="8">
    <source>
        <dbReference type="ARBA" id="ARBA00023242"/>
    </source>
</evidence>
<evidence type="ECO:0000259" key="10">
    <source>
        <dbReference type="PROSITE" id="PS00028"/>
    </source>
</evidence>
<dbReference type="EMBL" id="BEZZ01161718">
    <property type="protein sequence ID" value="GCC45631.1"/>
    <property type="molecule type" value="Genomic_DNA"/>
</dbReference>
<feature type="region of interest" description="Disordered" evidence="9">
    <location>
        <begin position="1"/>
        <end position="58"/>
    </location>
</feature>
<keyword evidence="2" id="KW-0479">Metal-binding</keyword>
<evidence type="ECO:0000256" key="6">
    <source>
        <dbReference type="ARBA" id="ARBA00023125"/>
    </source>
</evidence>
<feature type="compositionally biased region" description="Polar residues" evidence="9">
    <location>
        <begin position="220"/>
        <end position="229"/>
    </location>
</feature>
<dbReference type="STRING" id="137246.A0A401TSI7"/>
<accession>A0A401TSI7</accession>
<dbReference type="InterPro" id="IPR036236">
    <property type="entry name" value="Znf_C2H2_sf"/>
</dbReference>
<dbReference type="GO" id="GO:0000981">
    <property type="term" value="F:DNA-binding transcription factor activity, RNA polymerase II-specific"/>
    <property type="evidence" value="ECO:0007669"/>
    <property type="project" value="TreeGrafter"/>
</dbReference>
<comment type="subcellular location">
    <subcellularLocation>
        <location evidence="1">Nucleus</location>
    </subcellularLocation>
</comment>
<feature type="compositionally biased region" description="Basic and acidic residues" evidence="9">
    <location>
        <begin position="47"/>
        <end position="57"/>
    </location>
</feature>
<dbReference type="GO" id="GO:0008270">
    <property type="term" value="F:zinc ion binding"/>
    <property type="evidence" value="ECO:0007669"/>
    <property type="project" value="UniProtKB-KW"/>
</dbReference>
<proteinExistence type="predicted"/>
<dbReference type="PROSITE" id="PS00028">
    <property type="entry name" value="ZINC_FINGER_C2H2_1"/>
    <property type="match status" value="1"/>
</dbReference>
<evidence type="ECO:0000313" key="12">
    <source>
        <dbReference type="Proteomes" id="UP000287033"/>
    </source>
</evidence>
<evidence type="ECO:0000256" key="9">
    <source>
        <dbReference type="SAM" id="MobiDB-lite"/>
    </source>
</evidence>
<dbReference type="GO" id="GO:0005634">
    <property type="term" value="C:nucleus"/>
    <property type="evidence" value="ECO:0007669"/>
    <property type="project" value="UniProtKB-SubCell"/>
</dbReference>
<evidence type="ECO:0000256" key="4">
    <source>
        <dbReference type="ARBA" id="ARBA00022771"/>
    </source>
</evidence>
<reference evidence="11 12" key="1">
    <citation type="journal article" date="2018" name="Nat. Ecol. Evol.">
        <title>Shark genomes provide insights into elasmobranch evolution and the origin of vertebrates.</title>
        <authorList>
            <person name="Hara Y"/>
            <person name="Yamaguchi K"/>
            <person name="Onimaru K"/>
            <person name="Kadota M"/>
            <person name="Koyanagi M"/>
            <person name="Keeley SD"/>
            <person name="Tatsumi K"/>
            <person name="Tanaka K"/>
            <person name="Motone F"/>
            <person name="Kageyama Y"/>
            <person name="Nozu R"/>
            <person name="Adachi N"/>
            <person name="Nishimura O"/>
            <person name="Nakagawa R"/>
            <person name="Tanegashima C"/>
            <person name="Kiyatake I"/>
            <person name="Matsumoto R"/>
            <person name="Murakumo K"/>
            <person name="Nishida K"/>
            <person name="Terakita A"/>
            <person name="Kuratani S"/>
            <person name="Sato K"/>
            <person name="Hyodo S Kuraku.S."/>
        </authorList>
    </citation>
    <scope>NUCLEOTIDE SEQUENCE [LARGE SCALE GENOMIC DNA]</scope>
</reference>
<keyword evidence="4" id="KW-0863">Zinc-finger</keyword>
<keyword evidence="3" id="KW-0677">Repeat</keyword>
<feature type="compositionally biased region" description="Basic and acidic residues" evidence="9">
    <location>
        <begin position="203"/>
        <end position="219"/>
    </location>
</feature>
<keyword evidence="5" id="KW-0862">Zinc</keyword>
<dbReference type="AlphaFoldDB" id="A0A401TSI7"/>